<dbReference type="GO" id="GO:0046872">
    <property type="term" value="F:metal ion binding"/>
    <property type="evidence" value="ECO:0007669"/>
    <property type="project" value="UniProtKB-KW"/>
</dbReference>
<keyword evidence="3" id="KW-0560">Oxidoreductase</keyword>
<dbReference type="AlphaFoldDB" id="A0A8X6PHH2"/>
<keyword evidence="4 5" id="KW-0408">Iron</keyword>
<proteinExistence type="inferred from homology"/>
<sequence length="531" mass="60058">MDAISASAIFPYLRSCKIETEKAVDGQVQGEIPKWLKGSLIRIGSGLLEVGPDRYNHVFDGLAMMHKFAFQDGKVTYQNRFLRSDSYTSNMKANRIVTSEFATPGVPDPCKTIFQRFFSLFNLENMTDNDLVNVILYADEAYACSETNCIWKIDPDTLDSLQKVYLNRYVPVNAAIAHSHEDTDGTVYNVGSTYGLSASYNILKFPPKENKEDNAFQNASVVCKIPSAKLLSVSYHHSFAMSENYFVFVEQPLYLYIPKMAWAHFIAGAYADAMYWDESSPTRFHVVRRSDSQLLKTTYISKAFFVFHHVNMYEEDNNLVVDMCCYEEGEVIKTLYVKALEETFSNPKNKTQPFASKVKRYVLPLCVEGDKAADQNLVSLSNTDATAHKQPDGSIYLNPEILTGSESWSAELPRINYDFNGRNYRYSYCMARNNTLQRTHLIKVDAANKTVIPWSEEGAIPSEPVFISEPDVEKPSEDSGVILASLLYRNDETKVSMLVLDAKSMKEIGRVTYKTESSVPADFHGTFIPKK</sequence>
<evidence type="ECO:0000256" key="2">
    <source>
        <dbReference type="ARBA" id="ARBA00022723"/>
    </source>
</evidence>
<evidence type="ECO:0000256" key="4">
    <source>
        <dbReference type="ARBA" id="ARBA00023004"/>
    </source>
</evidence>
<dbReference type="GO" id="GO:0003834">
    <property type="term" value="F:beta-carotene 15,15'-dioxygenase activity"/>
    <property type="evidence" value="ECO:0007669"/>
    <property type="project" value="TreeGrafter"/>
</dbReference>
<evidence type="ECO:0000256" key="1">
    <source>
        <dbReference type="ARBA" id="ARBA00006787"/>
    </source>
</evidence>
<feature type="binding site" evidence="5">
    <location>
        <position position="237"/>
    </location>
    <ligand>
        <name>Fe cation</name>
        <dbReference type="ChEBI" id="CHEBI:24875"/>
        <note>catalytic</note>
    </ligand>
</feature>
<feature type="binding site" evidence="5">
    <location>
        <position position="178"/>
    </location>
    <ligand>
        <name>Fe cation</name>
        <dbReference type="ChEBI" id="CHEBI:24875"/>
        <note>catalytic</note>
    </ligand>
</feature>
<keyword evidence="2 5" id="KW-0479">Metal-binding</keyword>
<feature type="binding site" evidence="5">
    <location>
        <position position="308"/>
    </location>
    <ligand>
        <name>Fe cation</name>
        <dbReference type="ChEBI" id="CHEBI:24875"/>
        <note>catalytic</note>
    </ligand>
</feature>
<gene>
    <name evidence="6" type="primary">Bco2</name>
    <name evidence="6" type="ORF">NPIL_194701</name>
</gene>
<comment type="caution">
    <text evidence="6">The sequence shown here is derived from an EMBL/GenBank/DDBJ whole genome shotgun (WGS) entry which is preliminary data.</text>
</comment>
<evidence type="ECO:0000256" key="3">
    <source>
        <dbReference type="ARBA" id="ARBA00023002"/>
    </source>
</evidence>
<dbReference type="InterPro" id="IPR004294">
    <property type="entry name" value="Carotenoid_Oase"/>
</dbReference>
<comment type="cofactor">
    <cofactor evidence="5">
        <name>Fe(2+)</name>
        <dbReference type="ChEBI" id="CHEBI:29033"/>
    </cofactor>
    <text evidence="5">Binds 1 Fe(2+) ion per subunit.</text>
</comment>
<dbReference type="PANTHER" id="PTHR10543:SF24">
    <property type="entry name" value="CAROTENOID ISOMEROOXYGENASE"/>
    <property type="match status" value="1"/>
</dbReference>
<evidence type="ECO:0000256" key="5">
    <source>
        <dbReference type="PIRSR" id="PIRSR604294-1"/>
    </source>
</evidence>
<reference evidence="6" key="1">
    <citation type="submission" date="2020-08" db="EMBL/GenBank/DDBJ databases">
        <title>Multicomponent nature underlies the extraordinary mechanical properties of spider dragline silk.</title>
        <authorList>
            <person name="Kono N."/>
            <person name="Nakamura H."/>
            <person name="Mori M."/>
            <person name="Yoshida Y."/>
            <person name="Ohtoshi R."/>
            <person name="Malay A.D."/>
            <person name="Moran D.A.P."/>
            <person name="Tomita M."/>
            <person name="Numata K."/>
            <person name="Arakawa K."/>
        </authorList>
    </citation>
    <scope>NUCLEOTIDE SEQUENCE</scope>
</reference>
<dbReference type="GO" id="GO:0010436">
    <property type="term" value="F:carotenoid dioxygenase activity"/>
    <property type="evidence" value="ECO:0007669"/>
    <property type="project" value="TreeGrafter"/>
</dbReference>
<dbReference type="GO" id="GO:0042574">
    <property type="term" value="P:retinal metabolic process"/>
    <property type="evidence" value="ECO:0007669"/>
    <property type="project" value="TreeGrafter"/>
</dbReference>
<dbReference type="OrthoDB" id="1069523at2759"/>
<dbReference type="PANTHER" id="PTHR10543">
    <property type="entry name" value="BETA-CAROTENE DIOXYGENASE"/>
    <property type="match status" value="1"/>
</dbReference>
<keyword evidence="7" id="KW-1185">Reference proteome</keyword>
<dbReference type="EMBL" id="BMAW01021002">
    <property type="protein sequence ID" value="GFT71054.1"/>
    <property type="molecule type" value="Genomic_DNA"/>
</dbReference>
<feature type="binding site" evidence="5">
    <location>
        <position position="524"/>
    </location>
    <ligand>
        <name>Fe cation</name>
        <dbReference type="ChEBI" id="CHEBI:24875"/>
        <note>catalytic</note>
    </ligand>
</feature>
<accession>A0A8X6PHH2</accession>
<evidence type="ECO:0000313" key="7">
    <source>
        <dbReference type="Proteomes" id="UP000887013"/>
    </source>
</evidence>
<dbReference type="GO" id="GO:0016121">
    <property type="term" value="P:carotene catabolic process"/>
    <property type="evidence" value="ECO:0007669"/>
    <property type="project" value="TreeGrafter"/>
</dbReference>
<comment type="similarity">
    <text evidence="1">Belongs to the carotenoid oxygenase family.</text>
</comment>
<evidence type="ECO:0000313" key="6">
    <source>
        <dbReference type="EMBL" id="GFT71054.1"/>
    </source>
</evidence>
<dbReference type="Pfam" id="PF03055">
    <property type="entry name" value="RPE65"/>
    <property type="match status" value="1"/>
</dbReference>
<name>A0A8X6PHH2_NEPPI</name>
<organism evidence="6 7">
    <name type="scientific">Nephila pilipes</name>
    <name type="common">Giant wood spider</name>
    <name type="synonym">Nephila maculata</name>
    <dbReference type="NCBI Taxonomy" id="299642"/>
    <lineage>
        <taxon>Eukaryota</taxon>
        <taxon>Metazoa</taxon>
        <taxon>Ecdysozoa</taxon>
        <taxon>Arthropoda</taxon>
        <taxon>Chelicerata</taxon>
        <taxon>Arachnida</taxon>
        <taxon>Araneae</taxon>
        <taxon>Araneomorphae</taxon>
        <taxon>Entelegynae</taxon>
        <taxon>Araneoidea</taxon>
        <taxon>Nephilidae</taxon>
        <taxon>Nephila</taxon>
    </lineage>
</organism>
<protein>
    <submittedName>
        <fullName evidence="6">Beta,beta-carotene 9',10'-oxygenase</fullName>
    </submittedName>
</protein>
<dbReference type="Proteomes" id="UP000887013">
    <property type="component" value="Unassembled WGS sequence"/>
</dbReference>